<reference evidence="3 4" key="1">
    <citation type="submission" date="2015-03" db="EMBL/GenBank/DDBJ databases">
        <authorList>
            <person name="Murphy D."/>
        </authorList>
    </citation>
    <scope>NUCLEOTIDE SEQUENCE [LARGE SCALE GENOMIC DNA]</scope>
    <source>
        <strain evidence="3 4">OL-4</strain>
    </source>
</reference>
<dbReference type="SUPFAM" id="SSF53850">
    <property type="entry name" value="Periplasmic binding protein-like II"/>
    <property type="match status" value="1"/>
</dbReference>
<dbReference type="PROSITE" id="PS51257">
    <property type="entry name" value="PROKAR_LIPOPROTEIN"/>
    <property type="match status" value="1"/>
</dbReference>
<dbReference type="Gene3D" id="3.40.190.10">
    <property type="entry name" value="Periplasmic binding protein-like II"/>
    <property type="match status" value="2"/>
</dbReference>
<evidence type="ECO:0000313" key="4">
    <source>
        <dbReference type="Proteomes" id="UP000045545"/>
    </source>
</evidence>
<protein>
    <submittedName>
        <fullName evidence="3">ABC-type uncharacterized transport system, substrate-binding component, TM0202 type</fullName>
    </submittedName>
</protein>
<accession>A0A0E4GDE0</accession>
<gene>
    <name evidence="3" type="ORF">1241</name>
</gene>
<sequence>MKINNKRITVLLCLVLIVALSGCGQKTDIESANNALPAKQSEDTVKLEDLKLTIGSAPGPVTYPLAQMAEKNSQIVLKPWQNGEQLTAMITAKEVQLCSTPMSNALLCYNKGLGVQLLSVTVWGMLYVMSTDDSIKNLSDLKGKEVALTGRGGIQDLIFRHLLIKNNINPDTDLTLTYLDMPEASARLADGQLKYAVLNEPQSSIAALNTKKNGRELFRVLDLTKEWNKLPGQEQARMPMAGIIVINDTGLTPAQAGGFEKIYIETADYVNKNSQEISPIVEKHVPTMKAQAVSESMKYARLKPEHGADCQAEIEAFFKELSQTAGLQAFGGKLPDAKFYYQFK</sequence>
<dbReference type="PANTHER" id="PTHR30024:SF46">
    <property type="entry name" value="ABC TRANSPORTER, SUBSTRATE-BINDING LIPOPROTEIN"/>
    <property type="match status" value="1"/>
</dbReference>
<dbReference type="RefSeq" id="WP_046496654.1">
    <property type="nucleotide sequence ID" value="NZ_CGIH01000025.1"/>
</dbReference>
<dbReference type="PANTHER" id="PTHR30024">
    <property type="entry name" value="ALIPHATIC SULFONATES-BINDING PROTEIN-RELATED"/>
    <property type="match status" value="1"/>
</dbReference>
<name>A0A0E4GDE0_9FIRM</name>
<dbReference type="OrthoDB" id="9814375at2"/>
<feature type="domain" description="SsuA/THI5-like" evidence="2">
    <location>
        <begin position="77"/>
        <end position="196"/>
    </location>
</feature>
<dbReference type="AlphaFoldDB" id="A0A0E4GDE0"/>
<evidence type="ECO:0000313" key="3">
    <source>
        <dbReference type="EMBL" id="CFX45096.1"/>
    </source>
</evidence>
<proteinExistence type="predicted"/>
<keyword evidence="1" id="KW-0732">Signal</keyword>
<dbReference type="InterPro" id="IPR015168">
    <property type="entry name" value="SsuA/THI5"/>
</dbReference>
<dbReference type="STRING" id="690567.1241"/>
<feature type="chain" id="PRO_5038444793" evidence="1">
    <location>
        <begin position="27"/>
        <end position="344"/>
    </location>
</feature>
<dbReference type="EMBL" id="CGIH01000025">
    <property type="protein sequence ID" value="CFX45096.1"/>
    <property type="molecule type" value="Genomic_DNA"/>
</dbReference>
<dbReference type="PIRSF" id="PIRSF027386">
    <property type="entry name" value="UCP027386_ABC_sbc_TM0202"/>
    <property type="match status" value="1"/>
</dbReference>
<dbReference type="Pfam" id="PF09084">
    <property type="entry name" value="NMT1"/>
    <property type="match status" value="1"/>
</dbReference>
<evidence type="ECO:0000259" key="2">
    <source>
        <dbReference type="Pfam" id="PF09084"/>
    </source>
</evidence>
<dbReference type="InterPro" id="IPR027024">
    <property type="entry name" value="UCP027386_ABC_sbc_TM0202"/>
</dbReference>
<keyword evidence="4" id="KW-1185">Reference proteome</keyword>
<feature type="signal peptide" evidence="1">
    <location>
        <begin position="1"/>
        <end position="26"/>
    </location>
</feature>
<organism evidence="3 4">
    <name type="scientific">Syntrophomonas zehnderi OL-4</name>
    <dbReference type="NCBI Taxonomy" id="690567"/>
    <lineage>
        <taxon>Bacteria</taxon>
        <taxon>Bacillati</taxon>
        <taxon>Bacillota</taxon>
        <taxon>Clostridia</taxon>
        <taxon>Eubacteriales</taxon>
        <taxon>Syntrophomonadaceae</taxon>
        <taxon>Syntrophomonas</taxon>
    </lineage>
</organism>
<dbReference type="Proteomes" id="UP000045545">
    <property type="component" value="Unassembled WGS sequence"/>
</dbReference>
<evidence type="ECO:0000256" key="1">
    <source>
        <dbReference type="SAM" id="SignalP"/>
    </source>
</evidence>